<dbReference type="InterPro" id="IPR001789">
    <property type="entry name" value="Sig_transdc_resp-reg_receiver"/>
</dbReference>
<dbReference type="PANTHER" id="PTHR43214">
    <property type="entry name" value="TWO-COMPONENT RESPONSE REGULATOR"/>
    <property type="match status" value="1"/>
</dbReference>
<organism evidence="4 5">
    <name type="scientific">Geodermatophilus sabuli</name>
    <dbReference type="NCBI Taxonomy" id="1564158"/>
    <lineage>
        <taxon>Bacteria</taxon>
        <taxon>Bacillati</taxon>
        <taxon>Actinomycetota</taxon>
        <taxon>Actinomycetes</taxon>
        <taxon>Geodermatophilales</taxon>
        <taxon>Geodermatophilaceae</taxon>
        <taxon>Geodermatophilus</taxon>
    </lineage>
</organism>
<gene>
    <name evidence="4" type="ORF">GCU56_18740</name>
</gene>
<dbReference type="Proteomes" id="UP000470246">
    <property type="component" value="Unassembled WGS sequence"/>
</dbReference>
<dbReference type="SUPFAM" id="SSF52172">
    <property type="entry name" value="CheY-like"/>
    <property type="match status" value="1"/>
</dbReference>
<dbReference type="InterPro" id="IPR011006">
    <property type="entry name" value="CheY-like_superfamily"/>
</dbReference>
<dbReference type="RefSeq" id="WP_163483270.1">
    <property type="nucleotide sequence ID" value="NZ_JAAGWF010000022.1"/>
</dbReference>
<dbReference type="PROSITE" id="PS50110">
    <property type="entry name" value="RESPONSE_REGULATORY"/>
    <property type="match status" value="1"/>
</dbReference>
<dbReference type="GO" id="GO:0003677">
    <property type="term" value="F:DNA binding"/>
    <property type="evidence" value="ECO:0007669"/>
    <property type="project" value="UniProtKB-KW"/>
</dbReference>
<name>A0A7K3W4U3_9ACTN</name>
<dbReference type="InterPro" id="IPR058245">
    <property type="entry name" value="NreC/VraR/RcsB-like_REC"/>
</dbReference>
<dbReference type="EMBL" id="JAAGWF010000022">
    <property type="protein sequence ID" value="NEK59896.1"/>
    <property type="molecule type" value="Genomic_DNA"/>
</dbReference>
<dbReference type="PANTHER" id="PTHR43214:SF43">
    <property type="entry name" value="TWO-COMPONENT RESPONSE REGULATOR"/>
    <property type="match status" value="1"/>
</dbReference>
<feature type="modified residue" description="4-aspartylphosphate" evidence="2">
    <location>
        <position position="71"/>
    </location>
</feature>
<feature type="domain" description="Response regulatory" evidence="3">
    <location>
        <begin position="20"/>
        <end position="135"/>
    </location>
</feature>
<evidence type="ECO:0000256" key="1">
    <source>
        <dbReference type="ARBA" id="ARBA00023125"/>
    </source>
</evidence>
<proteinExistence type="predicted"/>
<dbReference type="Pfam" id="PF00072">
    <property type="entry name" value="Response_reg"/>
    <property type="match status" value="1"/>
</dbReference>
<dbReference type="AlphaFoldDB" id="A0A7K3W4U3"/>
<evidence type="ECO:0000313" key="4">
    <source>
        <dbReference type="EMBL" id="NEK59896.1"/>
    </source>
</evidence>
<dbReference type="GO" id="GO:0000160">
    <property type="term" value="P:phosphorelay signal transduction system"/>
    <property type="evidence" value="ECO:0007669"/>
    <property type="project" value="InterPro"/>
</dbReference>
<comment type="caution">
    <text evidence="4">The sequence shown here is derived from an EMBL/GenBank/DDBJ whole genome shotgun (WGS) entry which is preliminary data.</text>
</comment>
<keyword evidence="5" id="KW-1185">Reference proteome</keyword>
<evidence type="ECO:0000256" key="2">
    <source>
        <dbReference type="PROSITE-ProRule" id="PRU00169"/>
    </source>
</evidence>
<sequence>MGAVADACRHYRGDSTRAVRLLVVDDHVGVREALVEFLGGAGDITVVGECEDGSEVVAAADRLRPDVVLMDLTMAGMDGLSATRALLAAQPDARVVVLTSRGDEARPAALDAGARGFVSKSADPAMLLRCIRSVVAGCSCCLDEAADA</sequence>
<evidence type="ECO:0000259" key="3">
    <source>
        <dbReference type="PROSITE" id="PS50110"/>
    </source>
</evidence>
<accession>A0A7K3W4U3</accession>
<evidence type="ECO:0000313" key="5">
    <source>
        <dbReference type="Proteomes" id="UP000470246"/>
    </source>
</evidence>
<reference evidence="4 5" key="1">
    <citation type="submission" date="2020-02" db="EMBL/GenBank/DDBJ databases">
        <title>Geodermatophilus sabuli CPCC 205279 I12A-02694.</title>
        <authorList>
            <person name="Jiang Z."/>
        </authorList>
    </citation>
    <scope>NUCLEOTIDE SEQUENCE [LARGE SCALE GENOMIC DNA]</scope>
    <source>
        <strain evidence="4 5">I12A-02694</strain>
    </source>
</reference>
<keyword evidence="1" id="KW-0238">DNA-binding</keyword>
<dbReference type="CDD" id="cd17535">
    <property type="entry name" value="REC_NarL-like"/>
    <property type="match status" value="1"/>
</dbReference>
<dbReference type="SMART" id="SM00448">
    <property type="entry name" value="REC"/>
    <property type="match status" value="1"/>
</dbReference>
<dbReference type="InterPro" id="IPR039420">
    <property type="entry name" value="WalR-like"/>
</dbReference>
<protein>
    <submittedName>
        <fullName evidence="4">Response regulator transcription factor</fullName>
    </submittedName>
</protein>
<keyword evidence="2" id="KW-0597">Phosphoprotein</keyword>
<dbReference type="Gene3D" id="3.40.50.2300">
    <property type="match status" value="1"/>
</dbReference>